<name>A0A1R2CYN0_9CILI</name>
<protein>
    <submittedName>
        <fullName evidence="1">Uncharacterized protein</fullName>
    </submittedName>
</protein>
<reference evidence="1 2" key="1">
    <citation type="submission" date="2016-11" db="EMBL/GenBank/DDBJ databases">
        <title>The macronuclear genome of Stentor coeruleus: a giant cell with tiny introns.</title>
        <authorList>
            <person name="Slabodnick M."/>
            <person name="Ruby J.G."/>
            <person name="Reiff S.B."/>
            <person name="Swart E.C."/>
            <person name="Gosai S."/>
            <person name="Prabakaran S."/>
            <person name="Witkowska E."/>
            <person name="Larue G.E."/>
            <person name="Fisher S."/>
            <person name="Freeman R.M."/>
            <person name="Gunawardena J."/>
            <person name="Chu W."/>
            <person name="Stover N.A."/>
            <person name="Gregory B.D."/>
            <person name="Nowacki M."/>
            <person name="Derisi J."/>
            <person name="Roy S.W."/>
            <person name="Marshall W.F."/>
            <person name="Sood P."/>
        </authorList>
    </citation>
    <scope>NUCLEOTIDE SEQUENCE [LARGE SCALE GENOMIC DNA]</scope>
    <source>
        <strain evidence="1">WM001</strain>
    </source>
</reference>
<keyword evidence="2" id="KW-1185">Reference proteome</keyword>
<dbReference type="Proteomes" id="UP000187209">
    <property type="component" value="Unassembled WGS sequence"/>
</dbReference>
<accession>A0A1R2CYN0</accession>
<gene>
    <name evidence="1" type="ORF">SteCoe_2748</name>
</gene>
<sequence length="71" mass="7969">MGCNCVKSCVETEKSLSLYNDFYRSQTGNLHKYPDASDEQSINQVSLIAAIPDNIPRFSEDPSVLKMIQDI</sequence>
<dbReference type="EMBL" id="MPUH01000031">
    <property type="protein sequence ID" value="OMJ94116.1"/>
    <property type="molecule type" value="Genomic_DNA"/>
</dbReference>
<comment type="caution">
    <text evidence="1">The sequence shown here is derived from an EMBL/GenBank/DDBJ whole genome shotgun (WGS) entry which is preliminary data.</text>
</comment>
<dbReference type="AlphaFoldDB" id="A0A1R2CYN0"/>
<evidence type="ECO:0000313" key="2">
    <source>
        <dbReference type="Proteomes" id="UP000187209"/>
    </source>
</evidence>
<evidence type="ECO:0000313" key="1">
    <source>
        <dbReference type="EMBL" id="OMJ94116.1"/>
    </source>
</evidence>
<organism evidence="1 2">
    <name type="scientific">Stentor coeruleus</name>
    <dbReference type="NCBI Taxonomy" id="5963"/>
    <lineage>
        <taxon>Eukaryota</taxon>
        <taxon>Sar</taxon>
        <taxon>Alveolata</taxon>
        <taxon>Ciliophora</taxon>
        <taxon>Postciliodesmatophora</taxon>
        <taxon>Heterotrichea</taxon>
        <taxon>Heterotrichida</taxon>
        <taxon>Stentoridae</taxon>
        <taxon>Stentor</taxon>
    </lineage>
</organism>
<proteinExistence type="predicted"/>